<reference evidence="1 2" key="1">
    <citation type="journal article" date="2017" name="Nat. Commun.">
        <title>Genome assembly with in vitro proximity ligation data and whole-genome triplication in lettuce.</title>
        <authorList>
            <person name="Reyes-Chin-Wo S."/>
            <person name="Wang Z."/>
            <person name="Yang X."/>
            <person name="Kozik A."/>
            <person name="Arikit S."/>
            <person name="Song C."/>
            <person name="Xia L."/>
            <person name="Froenicke L."/>
            <person name="Lavelle D.O."/>
            <person name="Truco M.J."/>
            <person name="Xia R."/>
            <person name="Zhu S."/>
            <person name="Xu C."/>
            <person name="Xu H."/>
            <person name="Xu X."/>
            <person name="Cox K."/>
            <person name="Korf I."/>
            <person name="Meyers B.C."/>
            <person name="Michelmore R.W."/>
        </authorList>
    </citation>
    <scope>NUCLEOTIDE SEQUENCE [LARGE SCALE GENOMIC DNA]</scope>
    <source>
        <strain evidence="2">cv. Salinas</strain>
        <tissue evidence="1">Seedlings</tissue>
    </source>
</reference>
<proteinExistence type="predicted"/>
<evidence type="ECO:0000313" key="1">
    <source>
        <dbReference type="EMBL" id="KAJ0215239.1"/>
    </source>
</evidence>
<evidence type="ECO:0000313" key="2">
    <source>
        <dbReference type="Proteomes" id="UP000235145"/>
    </source>
</evidence>
<evidence type="ECO:0008006" key="3">
    <source>
        <dbReference type="Google" id="ProtNLM"/>
    </source>
</evidence>
<organism evidence="1 2">
    <name type="scientific">Lactuca sativa</name>
    <name type="common">Garden lettuce</name>
    <dbReference type="NCBI Taxonomy" id="4236"/>
    <lineage>
        <taxon>Eukaryota</taxon>
        <taxon>Viridiplantae</taxon>
        <taxon>Streptophyta</taxon>
        <taxon>Embryophyta</taxon>
        <taxon>Tracheophyta</taxon>
        <taxon>Spermatophyta</taxon>
        <taxon>Magnoliopsida</taxon>
        <taxon>eudicotyledons</taxon>
        <taxon>Gunneridae</taxon>
        <taxon>Pentapetalae</taxon>
        <taxon>asterids</taxon>
        <taxon>campanulids</taxon>
        <taxon>Asterales</taxon>
        <taxon>Asteraceae</taxon>
        <taxon>Cichorioideae</taxon>
        <taxon>Cichorieae</taxon>
        <taxon>Lactucinae</taxon>
        <taxon>Lactuca</taxon>
    </lineage>
</organism>
<dbReference type="AlphaFoldDB" id="A0A9R1XMJ8"/>
<dbReference type="SUPFAM" id="SSF47807">
    <property type="entry name" value="5' to 3' exonuclease, C-terminal subdomain"/>
    <property type="match status" value="1"/>
</dbReference>
<comment type="caution">
    <text evidence="1">The sequence shown here is derived from an EMBL/GenBank/DDBJ whole genome shotgun (WGS) entry which is preliminary data.</text>
</comment>
<gene>
    <name evidence="1" type="ORF">LSAT_V11C300147070</name>
</gene>
<name>A0A9R1XMJ8_LACSA</name>
<dbReference type="InterPro" id="IPR036279">
    <property type="entry name" value="5-3_exonuclease_C_sf"/>
</dbReference>
<dbReference type="EMBL" id="NBSK02000003">
    <property type="protein sequence ID" value="KAJ0215239.1"/>
    <property type="molecule type" value="Genomic_DNA"/>
</dbReference>
<dbReference type="Proteomes" id="UP000235145">
    <property type="component" value="Unassembled WGS sequence"/>
</dbReference>
<protein>
    <recommendedName>
        <fullName evidence="3">5'-3' exonuclease domain-containing protein</fullName>
    </recommendedName>
</protein>
<sequence length="97" mass="11159">MKRLRCILGDEADGVPGIQHLVPGFGMKTALKLIKKIHLLLQYLDVNVRIQEEWLHKRHKQNDSEIISSFLDLLGETHCSKALWISVLKGAPWREAY</sequence>
<dbReference type="Gene3D" id="1.10.150.20">
    <property type="entry name" value="5' to 3' exonuclease, C-terminal subdomain"/>
    <property type="match status" value="1"/>
</dbReference>
<keyword evidence="2" id="KW-1185">Reference proteome</keyword>
<accession>A0A9R1XMJ8</accession>